<dbReference type="Pfam" id="PF24864">
    <property type="entry name" value="DUF7730"/>
    <property type="match status" value="1"/>
</dbReference>
<name>A0A8H3ITX9_9LECA</name>
<gene>
    <name evidence="2" type="ORF">HETSPECPRED_006658</name>
</gene>
<keyword evidence="3" id="KW-1185">Reference proteome</keyword>
<proteinExistence type="predicted"/>
<dbReference type="InterPro" id="IPR038883">
    <property type="entry name" value="AN11006-like"/>
</dbReference>
<evidence type="ECO:0000259" key="1">
    <source>
        <dbReference type="Pfam" id="PF24864"/>
    </source>
</evidence>
<evidence type="ECO:0000313" key="3">
    <source>
        <dbReference type="Proteomes" id="UP000664521"/>
    </source>
</evidence>
<reference evidence="2" key="1">
    <citation type="submission" date="2021-03" db="EMBL/GenBank/DDBJ databases">
        <authorList>
            <person name="Tagirdzhanova G."/>
        </authorList>
    </citation>
    <scope>NUCLEOTIDE SEQUENCE</scope>
</reference>
<sequence length="282" mass="31702">MFLIGQFVGKQASINDMLTQVKMDSMLPLKSQQQSPLFKILPTEIRHMIWAVLLVSPDPIQSPNRLLPSKTPLLSNDYHPIANLDAVILRTCRAIYNEALPILYGRNTFYFTSSHALFEFAGDDLPKALPTGDTFFLTGSVFNFQVTQAGRLALVRQLTLKLTSMDTSRNNWSIPSVPPPRPPRLPHRSTLLYDWGRLLCMDGRLPGMYGDNAVFPALENLTLDFTDWALGQDEGLMTKPFIKKFNESGLLDRLTIKGVQHQQTLDELRKGLVKQGGVFVAE</sequence>
<feature type="domain" description="DUF7730" evidence="1">
    <location>
        <begin position="88"/>
        <end position="119"/>
    </location>
</feature>
<dbReference type="PANTHER" id="PTHR42085:SF8">
    <property type="entry name" value="F-BOX DOMAIN-CONTAINING PROTEIN"/>
    <property type="match status" value="1"/>
</dbReference>
<dbReference type="OrthoDB" id="62952at2759"/>
<dbReference type="EMBL" id="CAJPDS010000045">
    <property type="protein sequence ID" value="CAF9927725.1"/>
    <property type="molecule type" value="Genomic_DNA"/>
</dbReference>
<organism evidence="2 3">
    <name type="scientific">Heterodermia speciosa</name>
    <dbReference type="NCBI Taxonomy" id="116794"/>
    <lineage>
        <taxon>Eukaryota</taxon>
        <taxon>Fungi</taxon>
        <taxon>Dikarya</taxon>
        <taxon>Ascomycota</taxon>
        <taxon>Pezizomycotina</taxon>
        <taxon>Lecanoromycetes</taxon>
        <taxon>OSLEUM clade</taxon>
        <taxon>Lecanoromycetidae</taxon>
        <taxon>Caliciales</taxon>
        <taxon>Physciaceae</taxon>
        <taxon>Heterodermia</taxon>
    </lineage>
</organism>
<accession>A0A8H3ITX9</accession>
<comment type="caution">
    <text evidence="2">The sequence shown here is derived from an EMBL/GenBank/DDBJ whole genome shotgun (WGS) entry which is preliminary data.</text>
</comment>
<protein>
    <recommendedName>
        <fullName evidence="1">DUF7730 domain-containing protein</fullName>
    </recommendedName>
</protein>
<dbReference type="InterPro" id="IPR056632">
    <property type="entry name" value="DUF7730"/>
</dbReference>
<dbReference type="PANTHER" id="PTHR42085">
    <property type="entry name" value="F-BOX DOMAIN-CONTAINING PROTEIN"/>
    <property type="match status" value="1"/>
</dbReference>
<dbReference type="Proteomes" id="UP000664521">
    <property type="component" value="Unassembled WGS sequence"/>
</dbReference>
<dbReference type="AlphaFoldDB" id="A0A8H3ITX9"/>
<evidence type="ECO:0000313" key="2">
    <source>
        <dbReference type="EMBL" id="CAF9927725.1"/>
    </source>
</evidence>